<proteinExistence type="predicted"/>
<evidence type="ECO:0000313" key="1">
    <source>
        <dbReference type="EMBL" id="QJA62618.1"/>
    </source>
</evidence>
<accession>A0A6M3IZ48</accession>
<name>A0A6M3IZ48_9ZZZZ</name>
<organism evidence="1">
    <name type="scientific">viral metagenome</name>
    <dbReference type="NCBI Taxonomy" id="1070528"/>
    <lineage>
        <taxon>unclassified sequences</taxon>
        <taxon>metagenomes</taxon>
        <taxon>organismal metagenomes</taxon>
    </lineage>
</organism>
<reference evidence="1" key="1">
    <citation type="submission" date="2020-03" db="EMBL/GenBank/DDBJ databases">
        <title>The deep terrestrial virosphere.</title>
        <authorList>
            <person name="Holmfeldt K."/>
            <person name="Nilsson E."/>
            <person name="Simone D."/>
            <person name="Lopez-Fernandez M."/>
            <person name="Wu X."/>
            <person name="de Brujin I."/>
            <person name="Lundin D."/>
            <person name="Andersson A."/>
            <person name="Bertilsson S."/>
            <person name="Dopson M."/>
        </authorList>
    </citation>
    <scope>NUCLEOTIDE SEQUENCE</scope>
    <source>
        <strain evidence="1">MM415B00750</strain>
    </source>
</reference>
<dbReference type="AlphaFoldDB" id="A0A6M3IZ48"/>
<gene>
    <name evidence="1" type="ORF">MM415B00750_0022</name>
</gene>
<protein>
    <submittedName>
        <fullName evidence="1">Uncharacterized protein</fullName>
    </submittedName>
</protein>
<dbReference type="EMBL" id="MT141476">
    <property type="protein sequence ID" value="QJA62618.1"/>
    <property type="molecule type" value="Genomic_DNA"/>
</dbReference>
<sequence length="113" mass="12627">MKKTSTNPRVTIELTYNGFHGRNTFTLRVPPPGKFDSGDQYSSADTYILDLSMSQIARINKVVGCRTHKMVFGMSKKIEGACGCGEGINPEECLYVRKDGDNAYLIRGRYPQN</sequence>